<feature type="compositionally biased region" description="Basic and acidic residues" evidence="1">
    <location>
        <begin position="323"/>
        <end position="342"/>
    </location>
</feature>
<proteinExistence type="predicted"/>
<gene>
    <name evidence="2" type="ORF">K7432_012856</name>
</gene>
<reference evidence="2 3" key="1">
    <citation type="submission" date="2023-04" db="EMBL/GenBank/DDBJ databases">
        <title>Genome of Basidiobolus ranarum AG-B5.</title>
        <authorList>
            <person name="Stajich J.E."/>
            <person name="Carter-House D."/>
            <person name="Gryganskyi A."/>
        </authorList>
    </citation>
    <scope>NUCLEOTIDE SEQUENCE [LARGE SCALE GENOMIC DNA]</scope>
    <source>
        <strain evidence="2 3">AG-B5</strain>
    </source>
</reference>
<dbReference type="Proteomes" id="UP001479436">
    <property type="component" value="Unassembled WGS sequence"/>
</dbReference>
<organism evidence="2 3">
    <name type="scientific">Basidiobolus ranarum</name>
    <dbReference type="NCBI Taxonomy" id="34480"/>
    <lineage>
        <taxon>Eukaryota</taxon>
        <taxon>Fungi</taxon>
        <taxon>Fungi incertae sedis</taxon>
        <taxon>Zoopagomycota</taxon>
        <taxon>Entomophthoromycotina</taxon>
        <taxon>Basidiobolomycetes</taxon>
        <taxon>Basidiobolales</taxon>
        <taxon>Basidiobolaceae</taxon>
        <taxon>Basidiobolus</taxon>
    </lineage>
</organism>
<feature type="compositionally biased region" description="Basic and acidic residues" evidence="1">
    <location>
        <begin position="365"/>
        <end position="374"/>
    </location>
</feature>
<evidence type="ECO:0000313" key="2">
    <source>
        <dbReference type="EMBL" id="KAK9761898.1"/>
    </source>
</evidence>
<evidence type="ECO:0000313" key="3">
    <source>
        <dbReference type="Proteomes" id="UP001479436"/>
    </source>
</evidence>
<keyword evidence="3" id="KW-1185">Reference proteome</keyword>
<feature type="compositionally biased region" description="Polar residues" evidence="1">
    <location>
        <begin position="398"/>
        <end position="410"/>
    </location>
</feature>
<accession>A0ABR2WK65</accession>
<comment type="caution">
    <text evidence="2">The sequence shown here is derived from an EMBL/GenBank/DDBJ whole genome shotgun (WGS) entry which is preliminary data.</text>
</comment>
<protein>
    <submittedName>
        <fullName evidence="2">Uncharacterized protein</fullName>
    </submittedName>
</protein>
<name>A0ABR2WK65_9FUNG</name>
<feature type="compositionally biased region" description="Basic residues" evidence="1">
    <location>
        <begin position="313"/>
        <end position="322"/>
    </location>
</feature>
<sequence>MPSKCTVYGESSCEQPIGRLTPDVGLNDSMLCELCDVPIVSNNSIIDEDNPQSTCNCEHCSSELEINLILSYNGDRYNSNLGDKMHSHTQSLGSFLPRYGSVSGLENGFPHGYETRNWNIGPNHRFLHKRGGGLWGMGPDDRFPLRGARPWNEEFNNGFPPRHGGGLWNIGSDIGFPFRSGNWHWGMEPDDRFLPRFARHCGGELNHKFTPRQGKKRWSFGPDIGFPPRYGGHHWSMESENIFPPKHARHWGGELDDRFSPRHGGQVGGIAPDDRFLPKYENHWDSEGEDIYLPRHGGRYPFRGPKDKYSPKNGRHRISKSNRYKEKSLSRRGGKHLDDQQENRNPLGYERRGGDFQSASKLQPRHNESSRDVSCEENSLSGSEEDQAHGHFTEKTDSISSDCRSNSGSKSEPPEDFDDNNENETAKK</sequence>
<feature type="region of interest" description="Disordered" evidence="1">
    <location>
        <begin position="288"/>
        <end position="428"/>
    </location>
</feature>
<dbReference type="EMBL" id="JASJQH010001177">
    <property type="protein sequence ID" value="KAK9761898.1"/>
    <property type="molecule type" value="Genomic_DNA"/>
</dbReference>
<feature type="compositionally biased region" description="Basic and acidic residues" evidence="1">
    <location>
        <begin position="386"/>
        <end position="397"/>
    </location>
</feature>
<evidence type="ECO:0000256" key="1">
    <source>
        <dbReference type="SAM" id="MobiDB-lite"/>
    </source>
</evidence>